<dbReference type="PROSITE" id="PS50066">
    <property type="entry name" value="MADS_BOX_2"/>
    <property type="match status" value="1"/>
</dbReference>
<proteinExistence type="predicted"/>
<organism evidence="8 9">
    <name type="scientific">Prunus armeniaca</name>
    <name type="common">Apricot</name>
    <name type="synonym">Armeniaca vulgaris</name>
    <dbReference type="NCBI Taxonomy" id="36596"/>
    <lineage>
        <taxon>Eukaryota</taxon>
        <taxon>Viridiplantae</taxon>
        <taxon>Streptophyta</taxon>
        <taxon>Embryophyta</taxon>
        <taxon>Tracheophyta</taxon>
        <taxon>Spermatophyta</taxon>
        <taxon>Magnoliopsida</taxon>
        <taxon>eudicotyledons</taxon>
        <taxon>Gunneridae</taxon>
        <taxon>Pentapetalae</taxon>
        <taxon>rosids</taxon>
        <taxon>fabids</taxon>
        <taxon>Rosales</taxon>
        <taxon>Rosaceae</taxon>
        <taxon>Amygdaloideae</taxon>
        <taxon>Amygdaleae</taxon>
        <taxon>Prunus</taxon>
    </lineage>
</organism>
<keyword evidence="5" id="KW-0539">Nucleus</keyword>
<reference evidence="8 9" key="1">
    <citation type="submission" date="2020-05" db="EMBL/GenBank/DDBJ databases">
        <authorList>
            <person name="Campoy J."/>
            <person name="Schneeberger K."/>
            <person name="Spophaly S."/>
        </authorList>
    </citation>
    <scope>NUCLEOTIDE SEQUENCE [LARGE SCALE GENOMIC DNA]</scope>
    <source>
        <strain evidence="8">PruArmRojPasFocal</strain>
    </source>
</reference>
<evidence type="ECO:0000256" key="6">
    <source>
        <dbReference type="SAM" id="MobiDB-lite"/>
    </source>
</evidence>
<dbReference type="SUPFAM" id="SSF55455">
    <property type="entry name" value="SRF-like"/>
    <property type="match status" value="1"/>
</dbReference>
<evidence type="ECO:0000313" key="8">
    <source>
        <dbReference type="EMBL" id="CAB4286267.1"/>
    </source>
</evidence>
<keyword evidence="2" id="KW-0805">Transcription regulation</keyword>
<sequence>MPPRARRSLELIPNEIARKMTFRKRKKSIYKKADELSKLCDIDVCLIIYEADQKKGRAIQSETWPQDSAEFNRIFNKYKASKDIHVPGLKQNFDLSDFYNTTKKEDVDQKFENLYPTWDDRIDEFSQVELIKLIGSLEAKIQASSKKIDSMEQNRNVSKAEEHHTNQVPDQQTCPEFGAFNMISNNTTTSTL</sequence>
<feature type="compositionally biased region" description="Basic and acidic residues" evidence="6">
    <location>
        <begin position="152"/>
        <end position="165"/>
    </location>
</feature>
<name>A0A6J5VF52_PRUAR</name>
<dbReference type="Proteomes" id="UP000507222">
    <property type="component" value="Unassembled WGS sequence"/>
</dbReference>
<evidence type="ECO:0000256" key="4">
    <source>
        <dbReference type="ARBA" id="ARBA00023163"/>
    </source>
</evidence>
<evidence type="ECO:0000256" key="3">
    <source>
        <dbReference type="ARBA" id="ARBA00023125"/>
    </source>
</evidence>
<dbReference type="GO" id="GO:0046983">
    <property type="term" value="F:protein dimerization activity"/>
    <property type="evidence" value="ECO:0007669"/>
    <property type="project" value="InterPro"/>
</dbReference>
<dbReference type="EMBL" id="CAEKDK010000007">
    <property type="protein sequence ID" value="CAB4286267.1"/>
    <property type="molecule type" value="Genomic_DNA"/>
</dbReference>
<feature type="domain" description="MADS-box" evidence="7">
    <location>
        <begin position="2"/>
        <end position="54"/>
    </location>
</feature>
<comment type="subcellular location">
    <subcellularLocation>
        <location evidence="1">Nucleus</location>
    </subcellularLocation>
</comment>
<keyword evidence="4" id="KW-0804">Transcription</keyword>
<dbReference type="SMART" id="SM00432">
    <property type="entry name" value="MADS"/>
    <property type="match status" value="1"/>
</dbReference>
<evidence type="ECO:0000256" key="2">
    <source>
        <dbReference type="ARBA" id="ARBA00023015"/>
    </source>
</evidence>
<dbReference type="AlphaFoldDB" id="A0A6J5VF52"/>
<dbReference type="GO" id="GO:0003677">
    <property type="term" value="F:DNA binding"/>
    <property type="evidence" value="ECO:0007669"/>
    <property type="project" value="UniProtKB-KW"/>
</dbReference>
<dbReference type="CDD" id="cd00120">
    <property type="entry name" value="MADS"/>
    <property type="match status" value="1"/>
</dbReference>
<evidence type="ECO:0000256" key="1">
    <source>
        <dbReference type="ARBA" id="ARBA00004123"/>
    </source>
</evidence>
<protein>
    <recommendedName>
        <fullName evidence="7">MADS-box domain-containing protein</fullName>
    </recommendedName>
</protein>
<evidence type="ECO:0000256" key="5">
    <source>
        <dbReference type="ARBA" id="ARBA00023242"/>
    </source>
</evidence>
<dbReference type="GO" id="GO:0005634">
    <property type="term" value="C:nucleus"/>
    <property type="evidence" value="ECO:0007669"/>
    <property type="project" value="UniProtKB-SubCell"/>
</dbReference>
<feature type="region of interest" description="Disordered" evidence="6">
    <location>
        <begin position="152"/>
        <end position="178"/>
    </location>
</feature>
<dbReference type="InterPro" id="IPR050142">
    <property type="entry name" value="MADS-box/MEF2_TF"/>
</dbReference>
<dbReference type="Gene3D" id="3.40.1810.10">
    <property type="entry name" value="Transcription factor, MADS-box"/>
    <property type="match status" value="1"/>
</dbReference>
<evidence type="ECO:0000259" key="7">
    <source>
        <dbReference type="PROSITE" id="PS50066"/>
    </source>
</evidence>
<gene>
    <name evidence="8" type="ORF">CURHAP_LOCUS43239</name>
</gene>
<accession>A0A6J5VF52</accession>
<dbReference type="InterPro" id="IPR036879">
    <property type="entry name" value="TF_MADSbox_sf"/>
</dbReference>
<keyword evidence="3" id="KW-0238">DNA-binding</keyword>
<dbReference type="PANTHER" id="PTHR48019">
    <property type="entry name" value="SERUM RESPONSE FACTOR HOMOLOG"/>
    <property type="match status" value="1"/>
</dbReference>
<dbReference type="Pfam" id="PF00319">
    <property type="entry name" value="SRF-TF"/>
    <property type="match status" value="1"/>
</dbReference>
<dbReference type="PRINTS" id="PR00404">
    <property type="entry name" value="MADSDOMAIN"/>
</dbReference>
<dbReference type="InterPro" id="IPR002100">
    <property type="entry name" value="TF_MADSbox"/>
</dbReference>
<evidence type="ECO:0000313" key="9">
    <source>
        <dbReference type="Proteomes" id="UP000507222"/>
    </source>
</evidence>